<keyword evidence="4" id="KW-0812">Transmembrane</keyword>
<evidence type="ECO:0000256" key="2">
    <source>
        <dbReference type="ARBA" id="ARBA00010271"/>
    </source>
</evidence>
<feature type="region of interest" description="Disordered" evidence="6">
    <location>
        <begin position="93"/>
        <end position="206"/>
    </location>
</feature>
<dbReference type="Proteomes" id="UP001165190">
    <property type="component" value="Unassembled WGS sequence"/>
</dbReference>
<dbReference type="EMBL" id="BSYR01000048">
    <property type="protein sequence ID" value="GMJ07665.1"/>
    <property type="molecule type" value="Genomic_DNA"/>
</dbReference>
<accession>A0A9W7J5B7</accession>
<name>A0A9W7J5B7_HIBTR</name>
<keyword evidence="5" id="KW-0333">Golgi apparatus</keyword>
<dbReference type="GO" id="GO:0016757">
    <property type="term" value="F:glycosyltransferase activity"/>
    <property type="evidence" value="ECO:0007669"/>
    <property type="project" value="UniProtKB-KW"/>
</dbReference>
<comment type="similarity">
    <text evidence="2">Belongs to the glycosyltransferase 47 family.</text>
</comment>
<organism evidence="8 9">
    <name type="scientific">Hibiscus trionum</name>
    <name type="common">Flower of an hour</name>
    <dbReference type="NCBI Taxonomy" id="183268"/>
    <lineage>
        <taxon>Eukaryota</taxon>
        <taxon>Viridiplantae</taxon>
        <taxon>Streptophyta</taxon>
        <taxon>Embryophyta</taxon>
        <taxon>Tracheophyta</taxon>
        <taxon>Spermatophyta</taxon>
        <taxon>Magnoliopsida</taxon>
        <taxon>eudicotyledons</taxon>
        <taxon>Gunneridae</taxon>
        <taxon>Pentapetalae</taxon>
        <taxon>rosids</taxon>
        <taxon>malvids</taxon>
        <taxon>Malvales</taxon>
        <taxon>Malvaceae</taxon>
        <taxon>Malvoideae</taxon>
        <taxon>Hibiscus</taxon>
    </lineage>
</organism>
<dbReference type="OrthoDB" id="1924787at2759"/>
<gene>
    <name evidence="8" type="ORF">HRI_004435700</name>
</gene>
<proteinExistence type="inferred from homology"/>
<keyword evidence="9" id="KW-1185">Reference proteome</keyword>
<keyword evidence="3" id="KW-0328">Glycosyltransferase</keyword>
<evidence type="ECO:0000313" key="9">
    <source>
        <dbReference type="Proteomes" id="UP001165190"/>
    </source>
</evidence>
<dbReference type="PANTHER" id="PTHR11062">
    <property type="entry name" value="EXOSTOSIN HEPARAN SULFATE GLYCOSYLTRANSFERASE -RELATED"/>
    <property type="match status" value="1"/>
</dbReference>
<feature type="compositionally biased region" description="Polar residues" evidence="6">
    <location>
        <begin position="157"/>
        <end position="178"/>
    </location>
</feature>
<reference evidence="8" key="1">
    <citation type="submission" date="2023-05" db="EMBL/GenBank/DDBJ databases">
        <title>Genome and transcriptome analyses reveal genes involved in the formation of fine ridges on petal epidermal cells in Hibiscus trionum.</title>
        <authorList>
            <person name="Koshimizu S."/>
            <person name="Masuda S."/>
            <person name="Ishii T."/>
            <person name="Shirasu K."/>
            <person name="Hoshino A."/>
            <person name="Arita M."/>
        </authorList>
    </citation>
    <scope>NUCLEOTIDE SEQUENCE</scope>
    <source>
        <strain evidence="8">Hamamatsu line</strain>
    </source>
</reference>
<dbReference type="InterPro" id="IPR040911">
    <property type="entry name" value="Exostosin_GT47"/>
</dbReference>
<evidence type="ECO:0000256" key="4">
    <source>
        <dbReference type="ARBA" id="ARBA00022968"/>
    </source>
</evidence>
<evidence type="ECO:0000256" key="5">
    <source>
        <dbReference type="ARBA" id="ARBA00023034"/>
    </source>
</evidence>
<evidence type="ECO:0000256" key="1">
    <source>
        <dbReference type="ARBA" id="ARBA00004323"/>
    </source>
</evidence>
<dbReference type="PANTHER" id="PTHR11062:SF236">
    <property type="entry name" value="GLYCOSYLTRANSFERASE PLANT-LIKE PROTEIN"/>
    <property type="match status" value="1"/>
</dbReference>
<dbReference type="InterPro" id="IPR004263">
    <property type="entry name" value="Exostosin"/>
</dbReference>
<feature type="domain" description="Exostosin GT47" evidence="7">
    <location>
        <begin position="279"/>
        <end position="559"/>
    </location>
</feature>
<evidence type="ECO:0000256" key="3">
    <source>
        <dbReference type="ARBA" id="ARBA00022676"/>
    </source>
</evidence>
<protein>
    <recommendedName>
        <fullName evidence="7">Exostosin GT47 domain-containing protein</fullName>
    </recommendedName>
</protein>
<comment type="subcellular location">
    <subcellularLocation>
        <location evidence="1">Golgi apparatus membrane</location>
        <topology evidence="1">Single-pass type II membrane protein</topology>
    </subcellularLocation>
</comment>
<feature type="compositionally biased region" description="Polar residues" evidence="6">
    <location>
        <begin position="93"/>
        <end position="110"/>
    </location>
</feature>
<dbReference type="GO" id="GO:0000139">
    <property type="term" value="C:Golgi membrane"/>
    <property type="evidence" value="ECO:0007669"/>
    <property type="project" value="UniProtKB-SubCell"/>
</dbReference>
<evidence type="ECO:0000313" key="8">
    <source>
        <dbReference type="EMBL" id="GMJ07665.1"/>
    </source>
</evidence>
<evidence type="ECO:0000256" key="6">
    <source>
        <dbReference type="SAM" id="MobiDB-lite"/>
    </source>
</evidence>
<keyword evidence="3" id="KW-0808">Transferase</keyword>
<dbReference type="AlphaFoldDB" id="A0A9W7J5B7"/>
<dbReference type="Pfam" id="PF03016">
    <property type="entry name" value="Exostosin_GT47"/>
    <property type="match status" value="1"/>
</dbReference>
<evidence type="ECO:0000259" key="7">
    <source>
        <dbReference type="Pfam" id="PF03016"/>
    </source>
</evidence>
<comment type="caution">
    <text evidence="8">The sequence shown here is derived from an EMBL/GenBank/DDBJ whole genome shotgun (WGS) entry which is preliminary data.</text>
</comment>
<sequence>MDGSFRQLCQAQSRRLLLLMAVTLALVVAVQYFELPYTKVFTSLYGTTKNGSFPTGRSSSKSWMVDNVTLSNGFHSKHTENGAEVSNIGEQTVRGNESDNHISSNTSSVLENGDNVVNGPAPDGASEQQNVTKDHNPSYGSGSFVDHLAPSAFPPMDSQSVPRDTKLRSSNSSMNTSPAPAPAPADVYLKGKKGSEKPKHKSKMQPKVVVSISEMNDLLLQSLASPHAGASTWSSNVQQEVISAKSQIMHALDTKDDSGLYPSLYRNVSMFKRSYELMESMLKVYIYKEGEKPIFHQGILEGIYASEGWFIKLMEANKRFVTEDPEKAHLFFLPFSSRLLELTLYVPKSHSRSNLIEYMRNYVDTIAAKHPFWNRSNGSDHFVVACHDWAPAETRGHLLNSIRALCNADIEVGFTIGKDVSLPETYVLSAKDPLKTKGGNPTSERHILAFFAGQIHGYVRPILLNHWGKDPDMKIFGPMPQIKGNKNYINHMKSSKFCICARGFEVNSPRVVEAIFYECVPVIISDNFVPPFFEILNWESFAVFVLEKDIPNLKSILVSISEERYMEMHKRVKMVQQHFLWHSEPVKYDLFHMILHSIWYTRVFQVRTA</sequence>
<keyword evidence="4" id="KW-0735">Signal-anchor</keyword>